<dbReference type="PRINTS" id="PR00038">
    <property type="entry name" value="HTHLUXR"/>
</dbReference>
<accession>A0A6P2BUT2</accession>
<dbReference type="EMBL" id="RPFW01000006">
    <property type="protein sequence ID" value="TVZ01996.1"/>
    <property type="molecule type" value="Genomic_DNA"/>
</dbReference>
<name>A0A6P2BUT2_9ACTN</name>
<dbReference type="Proteomes" id="UP000460272">
    <property type="component" value="Unassembled WGS sequence"/>
</dbReference>
<keyword evidence="1" id="KW-0805">Transcription regulation</keyword>
<comment type="caution">
    <text evidence="5">The sequence shown here is derived from an EMBL/GenBank/DDBJ whole genome shotgun (WGS) entry which is preliminary data.</text>
</comment>
<proteinExistence type="predicted"/>
<evidence type="ECO:0000259" key="4">
    <source>
        <dbReference type="PROSITE" id="PS50043"/>
    </source>
</evidence>
<dbReference type="Gene3D" id="1.10.10.10">
    <property type="entry name" value="Winged helix-like DNA-binding domain superfamily/Winged helix DNA-binding domain"/>
    <property type="match status" value="1"/>
</dbReference>
<dbReference type="RefSeq" id="WP_145858994.1">
    <property type="nucleotide sequence ID" value="NZ_RPFW01000006.1"/>
</dbReference>
<gene>
    <name evidence="5" type="ORF">EAS64_31710</name>
</gene>
<dbReference type="Pfam" id="PF00196">
    <property type="entry name" value="GerE"/>
    <property type="match status" value="1"/>
</dbReference>
<feature type="domain" description="HTH luxR-type" evidence="4">
    <location>
        <begin position="187"/>
        <end position="252"/>
    </location>
</feature>
<evidence type="ECO:0000313" key="5">
    <source>
        <dbReference type="EMBL" id="TVZ01996.1"/>
    </source>
</evidence>
<dbReference type="SUPFAM" id="SSF46894">
    <property type="entry name" value="C-terminal effector domain of the bipartite response regulators"/>
    <property type="match status" value="1"/>
</dbReference>
<dbReference type="CDD" id="cd06170">
    <property type="entry name" value="LuxR_C_like"/>
    <property type="match status" value="1"/>
</dbReference>
<dbReference type="InterPro" id="IPR000792">
    <property type="entry name" value="Tscrpt_reg_LuxR_C"/>
</dbReference>
<dbReference type="InterPro" id="IPR016032">
    <property type="entry name" value="Sig_transdc_resp-reg_C-effctor"/>
</dbReference>
<dbReference type="GO" id="GO:0006355">
    <property type="term" value="P:regulation of DNA-templated transcription"/>
    <property type="evidence" value="ECO:0007669"/>
    <property type="project" value="InterPro"/>
</dbReference>
<protein>
    <submittedName>
        <fullName evidence="5">DNA-binding response regulator</fullName>
    </submittedName>
</protein>
<keyword evidence="6" id="KW-1185">Reference proteome</keyword>
<evidence type="ECO:0000256" key="2">
    <source>
        <dbReference type="ARBA" id="ARBA00023125"/>
    </source>
</evidence>
<sequence length="256" mass="28645">MKGPAAASGRDLRALARIVTDDRGDPPAEGLPPSLLSDLAQLAGCDFLVFGGTDSRRMTDWFGQTVPAEADDPAYDVSSFWAHYWDSPCSHPERTGDLRSLVKISDFYTARQWHSTGMYQDCCRPYGIEHELMLCLPDAPGWTAGPGRSLRLVFIRGPGPDFSGRHHDLLTVLRPHLHQAYLQAERRRHPVPRLTARQQELLRLVAAGHTNAQIARRLGISDGTVRTHLENIYRLLQVSSRTAAITRVFADRQRTE</sequence>
<organism evidence="5 6">
    <name type="scientific">Trebonia kvetii</name>
    <dbReference type="NCBI Taxonomy" id="2480626"/>
    <lineage>
        <taxon>Bacteria</taxon>
        <taxon>Bacillati</taxon>
        <taxon>Actinomycetota</taxon>
        <taxon>Actinomycetes</taxon>
        <taxon>Streptosporangiales</taxon>
        <taxon>Treboniaceae</taxon>
        <taxon>Trebonia</taxon>
    </lineage>
</organism>
<dbReference type="OrthoDB" id="3518313at2"/>
<dbReference type="PROSITE" id="PS50043">
    <property type="entry name" value="HTH_LUXR_2"/>
    <property type="match status" value="1"/>
</dbReference>
<reference evidence="5 6" key="1">
    <citation type="submission" date="2018-11" db="EMBL/GenBank/DDBJ databases">
        <title>Trebonia kvetii gen.nov., sp.nov., a novel acidophilic actinobacterium, and proposal of the new actinobacterial family Treboniaceae fam. nov.</title>
        <authorList>
            <person name="Rapoport D."/>
            <person name="Sagova-Mareckova M."/>
            <person name="Sedlacek I."/>
            <person name="Provaznik J."/>
            <person name="Kralova S."/>
            <person name="Pavlinic D."/>
            <person name="Benes V."/>
            <person name="Kopecky J."/>
        </authorList>
    </citation>
    <scope>NUCLEOTIDE SEQUENCE [LARGE SCALE GENOMIC DNA]</scope>
    <source>
        <strain evidence="5 6">15Tr583</strain>
    </source>
</reference>
<dbReference type="AlphaFoldDB" id="A0A6P2BUT2"/>
<evidence type="ECO:0000313" key="6">
    <source>
        <dbReference type="Proteomes" id="UP000460272"/>
    </source>
</evidence>
<dbReference type="SMART" id="SM00421">
    <property type="entry name" value="HTH_LUXR"/>
    <property type="match status" value="1"/>
</dbReference>
<evidence type="ECO:0000256" key="1">
    <source>
        <dbReference type="ARBA" id="ARBA00023015"/>
    </source>
</evidence>
<evidence type="ECO:0000256" key="3">
    <source>
        <dbReference type="ARBA" id="ARBA00023163"/>
    </source>
</evidence>
<dbReference type="PANTHER" id="PTHR44688">
    <property type="entry name" value="DNA-BINDING TRANSCRIPTIONAL ACTIVATOR DEVR_DOSR"/>
    <property type="match status" value="1"/>
</dbReference>
<dbReference type="InterPro" id="IPR036388">
    <property type="entry name" value="WH-like_DNA-bd_sf"/>
</dbReference>
<keyword evidence="2 5" id="KW-0238">DNA-binding</keyword>
<dbReference type="GO" id="GO:0003677">
    <property type="term" value="F:DNA binding"/>
    <property type="evidence" value="ECO:0007669"/>
    <property type="project" value="UniProtKB-KW"/>
</dbReference>
<keyword evidence="3" id="KW-0804">Transcription</keyword>
<dbReference type="PANTHER" id="PTHR44688:SF16">
    <property type="entry name" value="DNA-BINDING TRANSCRIPTIONAL ACTIVATOR DEVR_DOSR"/>
    <property type="match status" value="1"/>
</dbReference>